<sequence length="146" mass="16579">MFNRHCSTNRGFTLIELLIAIAIAAILAAVALPSYQDYIRRTRVTEALNNMSQARVMLEQYFQDRQRYADTDGNCGKSIESDKFFTYQCESQQEGLGYTITATGVDDTVVAGHEYSVNQSNERHTSLFKNESTDKACWLVRNVEEC</sequence>
<comment type="subcellular location">
    <subcellularLocation>
        <location evidence="1">Membrane</location>
        <topology evidence="1">Single-pass membrane protein</topology>
    </subcellularLocation>
</comment>
<comment type="caution">
    <text evidence="7">The sequence shown here is derived from an EMBL/GenBank/DDBJ whole genome shotgun (WGS) entry which is preliminary data.</text>
</comment>
<evidence type="ECO:0000256" key="4">
    <source>
        <dbReference type="ARBA" id="ARBA00022989"/>
    </source>
</evidence>
<evidence type="ECO:0000256" key="2">
    <source>
        <dbReference type="ARBA" id="ARBA00022481"/>
    </source>
</evidence>
<evidence type="ECO:0000256" key="6">
    <source>
        <dbReference type="SAM" id="Phobius"/>
    </source>
</evidence>
<evidence type="ECO:0000313" key="7">
    <source>
        <dbReference type="EMBL" id="MFG6447828.1"/>
    </source>
</evidence>
<dbReference type="SUPFAM" id="SSF54523">
    <property type="entry name" value="Pili subunits"/>
    <property type="match status" value="1"/>
</dbReference>
<gene>
    <name evidence="7" type="ORF">ACG0Z6_06155</name>
</gene>
<evidence type="ECO:0000313" key="8">
    <source>
        <dbReference type="Proteomes" id="UP001606099"/>
    </source>
</evidence>
<evidence type="ECO:0000256" key="3">
    <source>
        <dbReference type="ARBA" id="ARBA00022692"/>
    </source>
</evidence>
<protein>
    <submittedName>
        <fullName evidence="7">Type IV pilin protein</fullName>
    </submittedName>
</protein>
<dbReference type="InterPro" id="IPR012902">
    <property type="entry name" value="N_methyl_site"/>
</dbReference>
<name>A0ABW7FU58_9BURK</name>
<dbReference type="Pfam" id="PF16732">
    <property type="entry name" value="ComP_DUS"/>
    <property type="match status" value="1"/>
</dbReference>
<keyword evidence="5 6" id="KW-0472">Membrane</keyword>
<keyword evidence="8" id="KW-1185">Reference proteome</keyword>
<reference evidence="7 8" key="1">
    <citation type="submission" date="2024-08" db="EMBL/GenBank/DDBJ databases">
        <authorList>
            <person name="Lu H."/>
        </authorList>
    </citation>
    <scope>NUCLEOTIDE SEQUENCE [LARGE SCALE GENOMIC DNA]</scope>
    <source>
        <strain evidence="7 8">BYS180W</strain>
    </source>
</reference>
<proteinExistence type="predicted"/>
<dbReference type="InterPro" id="IPR031982">
    <property type="entry name" value="PilE-like"/>
</dbReference>
<dbReference type="NCBIfam" id="TIGR02532">
    <property type="entry name" value="IV_pilin_GFxxxE"/>
    <property type="match status" value="1"/>
</dbReference>
<feature type="transmembrane region" description="Helical" evidence="6">
    <location>
        <begin position="12"/>
        <end position="33"/>
    </location>
</feature>
<accession>A0ABW7FU58</accession>
<dbReference type="Gene3D" id="3.30.700.10">
    <property type="entry name" value="Glycoprotein, Type 4 Pilin"/>
    <property type="match status" value="1"/>
</dbReference>
<dbReference type="PROSITE" id="PS00409">
    <property type="entry name" value="PROKAR_NTER_METHYL"/>
    <property type="match status" value="1"/>
</dbReference>
<dbReference type="EMBL" id="JBIGHZ010000002">
    <property type="protein sequence ID" value="MFG6447828.1"/>
    <property type="molecule type" value="Genomic_DNA"/>
</dbReference>
<dbReference type="Proteomes" id="UP001606099">
    <property type="component" value="Unassembled WGS sequence"/>
</dbReference>
<evidence type="ECO:0000256" key="1">
    <source>
        <dbReference type="ARBA" id="ARBA00004167"/>
    </source>
</evidence>
<dbReference type="PANTHER" id="PTHR30093">
    <property type="entry name" value="GENERAL SECRETION PATHWAY PROTEIN G"/>
    <property type="match status" value="1"/>
</dbReference>
<keyword evidence="4 6" id="KW-1133">Transmembrane helix</keyword>
<organism evidence="7 8">
    <name type="scientific">Roseateles rivi</name>
    <dbReference type="NCBI Taxonomy" id="3299028"/>
    <lineage>
        <taxon>Bacteria</taxon>
        <taxon>Pseudomonadati</taxon>
        <taxon>Pseudomonadota</taxon>
        <taxon>Betaproteobacteria</taxon>
        <taxon>Burkholderiales</taxon>
        <taxon>Sphaerotilaceae</taxon>
        <taxon>Roseateles</taxon>
    </lineage>
</organism>
<evidence type="ECO:0000256" key="5">
    <source>
        <dbReference type="ARBA" id="ARBA00023136"/>
    </source>
</evidence>
<dbReference type="Pfam" id="PF07963">
    <property type="entry name" value="N_methyl"/>
    <property type="match status" value="1"/>
</dbReference>
<keyword evidence="3 6" id="KW-0812">Transmembrane</keyword>
<dbReference type="PANTHER" id="PTHR30093:SF44">
    <property type="entry name" value="TYPE II SECRETION SYSTEM CORE PROTEIN G"/>
    <property type="match status" value="1"/>
</dbReference>
<dbReference type="InterPro" id="IPR045584">
    <property type="entry name" value="Pilin-like"/>
</dbReference>
<dbReference type="RefSeq" id="WP_394459536.1">
    <property type="nucleotide sequence ID" value="NZ_JBIGHZ010000002.1"/>
</dbReference>
<keyword evidence="2" id="KW-0488">Methylation</keyword>